<protein>
    <submittedName>
        <fullName evidence="1">Uncharacterized protein</fullName>
    </submittedName>
</protein>
<evidence type="ECO:0000313" key="2">
    <source>
        <dbReference type="Proteomes" id="UP000068382"/>
    </source>
</evidence>
<dbReference type="AlphaFoldDB" id="A0A132C2N5"/>
<keyword evidence="2" id="KW-1185">Reference proteome</keyword>
<accession>A0A132C2N5</accession>
<proteinExistence type="predicted"/>
<dbReference type="Proteomes" id="UP000068382">
    <property type="component" value="Unassembled WGS sequence"/>
</dbReference>
<dbReference type="EMBL" id="LPUY01000008">
    <property type="protein sequence ID" value="KUP94841.1"/>
    <property type="molecule type" value="Genomic_DNA"/>
</dbReference>
<organism evidence="1 2">
    <name type="scientific">Tritonibacter horizontis</name>
    <dbReference type="NCBI Taxonomy" id="1768241"/>
    <lineage>
        <taxon>Bacteria</taxon>
        <taxon>Pseudomonadati</taxon>
        <taxon>Pseudomonadota</taxon>
        <taxon>Alphaproteobacteria</taxon>
        <taxon>Rhodobacterales</taxon>
        <taxon>Paracoccaceae</taxon>
        <taxon>Tritonibacter</taxon>
    </lineage>
</organism>
<sequence>MPEYDLWAEKICHIYVARPVLCLSDPTEPAHRALWLSASDAVDVLGNSGDQHFARLLIGTI</sequence>
<comment type="caution">
    <text evidence="1">The sequence shown here is derived from an EMBL/GenBank/DDBJ whole genome shotgun (WGS) entry which is preliminary data.</text>
</comment>
<dbReference type="PATRIC" id="fig|1768241.3.peg.176"/>
<name>A0A132C2N5_9RHOB</name>
<gene>
    <name evidence="1" type="ORF">TRIHO_01750</name>
</gene>
<reference evidence="1 2" key="1">
    <citation type="submission" date="2015-12" db="EMBL/GenBank/DDBJ databases">
        <title>Genome sequence of the marine Rhodobacteraceae strain O3.65, Candidatus Tritonibacter horizontis.</title>
        <authorList>
            <person name="Poehlein A."/>
            <person name="Giebel H.A."/>
            <person name="Voget S."/>
            <person name="Brinkhoff T."/>
        </authorList>
    </citation>
    <scope>NUCLEOTIDE SEQUENCE [LARGE SCALE GENOMIC DNA]</scope>
    <source>
        <strain evidence="1 2">O3.65</strain>
    </source>
</reference>
<evidence type="ECO:0000313" key="1">
    <source>
        <dbReference type="EMBL" id="KUP94841.1"/>
    </source>
</evidence>